<dbReference type="PANTHER" id="PTHR14134:SF2">
    <property type="entry name" value="E3 UBIQUITIN-PROTEIN LIGASE RAD18"/>
    <property type="match status" value="1"/>
</dbReference>
<comment type="catalytic activity">
    <reaction evidence="1">
        <text>S-ubiquitinyl-[E2 ubiquitin-conjugating enzyme]-L-cysteine + [acceptor protein]-L-lysine = [E2 ubiquitin-conjugating enzyme]-L-cysteine + N(6)-ubiquitinyl-[acceptor protein]-L-lysine.</text>
        <dbReference type="EC" id="2.3.2.27"/>
    </reaction>
</comment>
<reference evidence="18" key="3">
    <citation type="submission" date="2025-09" db="UniProtKB">
        <authorList>
            <consortium name="Ensembl"/>
        </authorList>
    </citation>
    <scope>IDENTIFICATION</scope>
</reference>
<dbReference type="PANTHER" id="PTHR14134">
    <property type="entry name" value="E3 UBIQUITIN-PROTEIN LIGASE RAD18"/>
    <property type="match status" value="1"/>
</dbReference>
<feature type="transmembrane region" description="Helical" evidence="15">
    <location>
        <begin position="14"/>
        <end position="37"/>
    </location>
</feature>
<evidence type="ECO:0000256" key="13">
    <source>
        <dbReference type="ARBA" id="ARBA00023242"/>
    </source>
</evidence>
<keyword evidence="15" id="KW-0472">Membrane</keyword>
<evidence type="ECO:0000256" key="4">
    <source>
        <dbReference type="ARBA" id="ARBA00012483"/>
    </source>
</evidence>
<feature type="transmembrane region" description="Helical" evidence="15">
    <location>
        <begin position="81"/>
        <end position="100"/>
    </location>
</feature>
<feature type="domain" description="SAP" evidence="16">
    <location>
        <begin position="261"/>
        <end position="295"/>
    </location>
</feature>
<keyword evidence="6" id="KW-0479">Metal-binding</keyword>
<dbReference type="Ensembl" id="ENSUAMT00000013525.1">
    <property type="protein sequence ID" value="ENSUAMP00000012031.1"/>
    <property type="gene ID" value="ENSUAMG00000009763.1"/>
</dbReference>
<sequence>MIHLFPSFYFYPSWVFIFKVFSFKQYIVASFVSYFLIQSDHLCLSDYVSITFNVITVCHVAFCFFVPFCSLFHLFLFLKKIISLFLPILFNIKTIFNILFSLNHLLQFSLESPPISPASSSSKNLAAKVHTPVAFRHSLKQGSKLMENFLIRETGGSTSELLIKENESKFVPQKEVSTSSKTKETPSVEKAASCSVNTHVPETPSTSTLKQVTKVDCPVCGVSIPENHINKHLDSCLTREEKKESLRSSVHKRKPLPKTVYNLLSDRDLKKKLRQHGLSIQGNKQQLIKRHQEFVHMYNAQCDALHPKSGKLIK</sequence>
<keyword evidence="15" id="KW-1133">Transmembrane helix</keyword>
<dbReference type="GO" id="GO:0005634">
    <property type="term" value="C:nucleus"/>
    <property type="evidence" value="ECO:0007669"/>
    <property type="project" value="UniProtKB-SubCell"/>
</dbReference>
<dbReference type="InterPro" id="IPR003034">
    <property type="entry name" value="SAP_dom"/>
</dbReference>
<dbReference type="Gene3D" id="3.30.160.60">
    <property type="entry name" value="Classic Zinc Finger"/>
    <property type="match status" value="1"/>
</dbReference>
<dbReference type="Proteomes" id="UP000291022">
    <property type="component" value="Unassembled WGS sequence"/>
</dbReference>
<reference evidence="19" key="1">
    <citation type="submission" date="2016-06" db="EMBL/GenBank/DDBJ databases">
        <title>De novo assembly and RNA-Seq shows season-dependent expression and editing in black bear kidneys.</title>
        <authorList>
            <person name="Korstanje R."/>
            <person name="Srivastava A."/>
            <person name="Sarsani V.K."/>
            <person name="Sheehan S.M."/>
            <person name="Seger R.L."/>
            <person name="Barter M.E."/>
            <person name="Lindqvist C."/>
            <person name="Brody L.C."/>
            <person name="Mullikin J.C."/>
        </authorList>
    </citation>
    <scope>NUCLEOTIDE SEQUENCE [LARGE SCALE GENOMIC DNA]</scope>
</reference>
<dbReference type="GeneTree" id="ENSGT00390000011230"/>
<dbReference type="InterPro" id="IPR036361">
    <property type="entry name" value="SAP_dom_sf"/>
</dbReference>
<dbReference type="UniPathway" id="UPA00143"/>
<dbReference type="SMART" id="SM00734">
    <property type="entry name" value="ZnF_Rad18"/>
    <property type="match status" value="1"/>
</dbReference>
<dbReference type="GO" id="GO:0008270">
    <property type="term" value="F:zinc ion binding"/>
    <property type="evidence" value="ECO:0007669"/>
    <property type="project" value="UniProtKB-KW"/>
</dbReference>
<dbReference type="STRING" id="9643.ENSUAMP00000012031"/>
<protein>
    <recommendedName>
        <fullName evidence="4">RING-type E3 ubiquitin transferase</fullName>
        <ecNumber evidence="4">2.3.2.27</ecNumber>
    </recommendedName>
</protein>
<evidence type="ECO:0000259" key="16">
    <source>
        <dbReference type="PROSITE" id="PS50800"/>
    </source>
</evidence>
<evidence type="ECO:0000256" key="7">
    <source>
        <dbReference type="ARBA" id="ARBA00022763"/>
    </source>
</evidence>
<dbReference type="GO" id="GO:0061630">
    <property type="term" value="F:ubiquitin protein ligase activity"/>
    <property type="evidence" value="ECO:0007669"/>
    <property type="project" value="UniProtKB-EC"/>
</dbReference>
<dbReference type="GO" id="GO:0006301">
    <property type="term" value="P:DNA damage tolerance"/>
    <property type="evidence" value="ECO:0007669"/>
    <property type="project" value="InterPro"/>
</dbReference>
<dbReference type="FunFam" id="1.10.720.30:FF:000024">
    <property type="entry name" value="E3 ubiquitin-protein ligase RAD18 isoform X1"/>
    <property type="match status" value="1"/>
</dbReference>
<organism evidence="18 19">
    <name type="scientific">Ursus americanus</name>
    <name type="common">American black bear</name>
    <name type="synonym">Euarctos americanus</name>
    <dbReference type="NCBI Taxonomy" id="9643"/>
    <lineage>
        <taxon>Eukaryota</taxon>
        <taxon>Metazoa</taxon>
        <taxon>Chordata</taxon>
        <taxon>Craniata</taxon>
        <taxon>Vertebrata</taxon>
        <taxon>Euteleostomi</taxon>
        <taxon>Mammalia</taxon>
        <taxon>Eutheria</taxon>
        <taxon>Laurasiatheria</taxon>
        <taxon>Carnivora</taxon>
        <taxon>Caniformia</taxon>
        <taxon>Ursidae</taxon>
        <taxon>Ursus</taxon>
    </lineage>
</organism>
<dbReference type="GO" id="GO:0003697">
    <property type="term" value="F:single-stranded DNA binding"/>
    <property type="evidence" value="ECO:0007669"/>
    <property type="project" value="InterPro"/>
</dbReference>
<dbReference type="Pfam" id="PF02037">
    <property type="entry name" value="SAP"/>
    <property type="match status" value="1"/>
</dbReference>
<name>A0A452R1E1_URSAM</name>
<keyword evidence="7 14" id="KW-0227">DNA damage</keyword>
<evidence type="ECO:0000256" key="3">
    <source>
        <dbReference type="ARBA" id="ARBA00004906"/>
    </source>
</evidence>
<evidence type="ECO:0000256" key="14">
    <source>
        <dbReference type="PROSITE-ProRule" id="PRU01256"/>
    </source>
</evidence>
<dbReference type="AlphaFoldDB" id="A0A452R1E1"/>
<comment type="pathway">
    <text evidence="3">Protein modification; protein ubiquitination.</text>
</comment>
<evidence type="ECO:0000256" key="12">
    <source>
        <dbReference type="ARBA" id="ARBA00023204"/>
    </source>
</evidence>
<evidence type="ECO:0000256" key="1">
    <source>
        <dbReference type="ARBA" id="ARBA00000900"/>
    </source>
</evidence>
<evidence type="ECO:0000256" key="9">
    <source>
        <dbReference type="ARBA" id="ARBA00022786"/>
    </source>
</evidence>
<keyword evidence="12 14" id="KW-0234">DNA repair</keyword>
<evidence type="ECO:0000256" key="11">
    <source>
        <dbReference type="ARBA" id="ARBA00023125"/>
    </source>
</evidence>
<dbReference type="Gene3D" id="1.10.720.30">
    <property type="entry name" value="SAP domain"/>
    <property type="match status" value="1"/>
</dbReference>
<evidence type="ECO:0000313" key="18">
    <source>
        <dbReference type="Ensembl" id="ENSUAMP00000012031.1"/>
    </source>
</evidence>
<evidence type="ECO:0000256" key="8">
    <source>
        <dbReference type="ARBA" id="ARBA00022771"/>
    </source>
</evidence>
<dbReference type="PROSITE" id="PS50800">
    <property type="entry name" value="SAP"/>
    <property type="match status" value="1"/>
</dbReference>
<proteinExistence type="predicted"/>
<keyword evidence="11" id="KW-0238">DNA-binding</keyword>
<reference evidence="18" key="2">
    <citation type="submission" date="2025-08" db="UniProtKB">
        <authorList>
            <consortium name="Ensembl"/>
        </authorList>
    </citation>
    <scope>IDENTIFICATION</scope>
</reference>
<accession>A0A452R1E1</accession>
<feature type="domain" description="UBZ4-type" evidence="17">
    <location>
        <begin position="214"/>
        <end position="241"/>
    </location>
</feature>
<dbReference type="GO" id="GO:0006513">
    <property type="term" value="P:protein monoubiquitination"/>
    <property type="evidence" value="ECO:0007669"/>
    <property type="project" value="InterPro"/>
</dbReference>
<evidence type="ECO:0000256" key="15">
    <source>
        <dbReference type="SAM" id="Phobius"/>
    </source>
</evidence>
<dbReference type="InterPro" id="IPR006642">
    <property type="entry name" value="Rad18_UBZ4"/>
</dbReference>
<keyword evidence="13" id="KW-0539">Nucleus</keyword>
<evidence type="ECO:0000256" key="6">
    <source>
        <dbReference type="ARBA" id="ARBA00022723"/>
    </source>
</evidence>
<keyword evidence="19" id="KW-1185">Reference proteome</keyword>
<dbReference type="InterPro" id="IPR039577">
    <property type="entry name" value="Rad18"/>
</dbReference>
<comment type="subcellular location">
    <subcellularLocation>
        <location evidence="2">Nucleus</location>
    </subcellularLocation>
</comment>
<keyword evidence="8 14" id="KW-0863">Zinc-finger</keyword>
<keyword evidence="10" id="KW-0862">Zinc</keyword>
<evidence type="ECO:0000313" key="19">
    <source>
        <dbReference type="Proteomes" id="UP000291022"/>
    </source>
</evidence>
<evidence type="ECO:0000259" key="17">
    <source>
        <dbReference type="PROSITE" id="PS51908"/>
    </source>
</evidence>
<dbReference type="EC" id="2.3.2.27" evidence="4"/>
<evidence type="ECO:0000256" key="10">
    <source>
        <dbReference type="ARBA" id="ARBA00022833"/>
    </source>
</evidence>
<dbReference type="GO" id="GO:0006281">
    <property type="term" value="P:DNA repair"/>
    <property type="evidence" value="ECO:0007669"/>
    <property type="project" value="UniProtKB-KW"/>
</dbReference>
<keyword evidence="9" id="KW-0833">Ubl conjugation pathway</keyword>
<evidence type="ECO:0000256" key="5">
    <source>
        <dbReference type="ARBA" id="ARBA00022679"/>
    </source>
</evidence>
<feature type="transmembrane region" description="Helical" evidence="15">
    <location>
        <begin position="49"/>
        <end position="75"/>
    </location>
</feature>
<dbReference type="FunFam" id="3.30.160.60:FF:000331">
    <property type="entry name" value="E3 ubiquitin-protein ligase RAD18"/>
    <property type="match status" value="1"/>
</dbReference>
<dbReference type="SMART" id="SM00513">
    <property type="entry name" value="SAP"/>
    <property type="match status" value="1"/>
</dbReference>
<evidence type="ECO:0000256" key="2">
    <source>
        <dbReference type="ARBA" id="ARBA00004123"/>
    </source>
</evidence>
<keyword evidence="5" id="KW-0808">Transferase</keyword>
<keyword evidence="15" id="KW-0812">Transmembrane</keyword>
<dbReference type="GO" id="GO:0097505">
    <property type="term" value="C:Rad6-Rad18 complex"/>
    <property type="evidence" value="ECO:0007669"/>
    <property type="project" value="TreeGrafter"/>
</dbReference>
<dbReference type="PROSITE" id="PS51908">
    <property type="entry name" value="ZF_UBZ4"/>
    <property type="match status" value="1"/>
</dbReference>